<sequence length="912" mass="97498">MRCSQLLVSLVASVSIVSAARNGRPGETKAISAPPAPGAYIVEFEEGQDINDFRLQAEPEYDTRIELNYELFHGVSIQLRGIDNAEQRAQQLASLPAVKAIWPVRLIDRPDPTWHETGGNKTSFDSSAYVKRKPSTTEHVKKRQDNGTTGGYAPHIMTQIDKLHAEGITGAGIRIAVIDSGVDYNHPTLGGCFGEGCLVVSGYDLVGNDYNGAPWALPVPDDDPMDCYGHGTHVSGIIAAQENDAGIIGAAPGVSLSAYRVFGCVGGSSTDVLIAAFNQAYEEGADIISASLGGASGWSDDPLSSAVSRIVDHGVPCIVAAGNSGRYGLWDTGAPANGNGVVSIASFENTDTPIYLWQSYRTVDNQTQTAFTYDWGYPTWNDTTIRSVWVTGYDTNNTVDACEPLPDDTPDLSEYNVLIRRSTVCDELVQAANVAAKGGRWLTIYNNMGGIQWFVVSEIEGIEGVIAIEEEEGISWVKALEAGSEVHTSIVVWDHAEEVLYVPNNFLSPGAVNSFSSQGPSFDMTVKPQFGAPGGTILSTLPIDSGAYGIASGTSMATPLAAGAYALIMEARGRLSPAEIETILAASSKPQLFLEMMGSADGNMDLKWGDWLTPVLQQGAGLIQVYDAIHASTLLQPSSLSFNDTANRPDSLNFTLSNTASEEIAYVISHVPTRSLYSLDEDGVPYVSPNNNTGSHAVLNFSHAETTIAPGSTVTISVTATPPQGVDETRYPVWSGWIAVNGSDGTSLSLPYQGVSGSLYEATPVSEEGAYVINSTAPVWDPVAPNTTFTLPIKGSTLEDVNPYQTSVPVLNFDLYWGSPLITADVVSLTPNASANAFDGTTIGQLPGFPYPYVARGYWGWVWLGDLDNGDYAPAGRYKIITRFLRITGDESNEDDWIVTESTPFGIVYTEE</sequence>
<dbReference type="GO" id="GO:0004252">
    <property type="term" value="F:serine-type endopeptidase activity"/>
    <property type="evidence" value="ECO:0007669"/>
    <property type="project" value="UniProtKB-UniRule"/>
</dbReference>
<dbReference type="InterPro" id="IPR023828">
    <property type="entry name" value="Peptidase_S8_Ser-AS"/>
</dbReference>
<dbReference type="PANTHER" id="PTHR43806">
    <property type="entry name" value="PEPTIDASE S8"/>
    <property type="match status" value="1"/>
</dbReference>
<evidence type="ECO:0000256" key="7">
    <source>
        <dbReference type="PROSITE-ProRule" id="PRU01240"/>
    </source>
</evidence>
<feature type="domain" description="Peptidase S8/S53" evidence="11">
    <location>
        <begin position="170"/>
        <end position="588"/>
    </location>
</feature>
<keyword evidence="4 7" id="KW-0378">Hydrolase</keyword>
<dbReference type="Pfam" id="PF00082">
    <property type="entry name" value="Peptidase_S8"/>
    <property type="match status" value="1"/>
</dbReference>
<evidence type="ECO:0000256" key="2">
    <source>
        <dbReference type="ARBA" id="ARBA00022670"/>
    </source>
</evidence>
<feature type="region of interest" description="Disordered" evidence="9">
    <location>
        <begin position="132"/>
        <end position="153"/>
    </location>
</feature>
<dbReference type="PROSITE" id="PS00137">
    <property type="entry name" value="SUBTILASE_HIS"/>
    <property type="match status" value="1"/>
</dbReference>
<evidence type="ECO:0000313" key="13">
    <source>
        <dbReference type="EMBL" id="KAH7317017.1"/>
    </source>
</evidence>
<proteinExistence type="inferred from homology"/>
<feature type="active site" description="Charge relay system" evidence="6 7">
    <location>
        <position position="230"/>
    </location>
</feature>
<dbReference type="OrthoDB" id="10256524at2759"/>
<evidence type="ECO:0000313" key="14">
    <source>
        <dbReference type="Proteomes" id="UP000813444"/>
    </source>
</evidence>
<comment type="similarity">
    <text evidence="1 7 8">Belongs to the peptidase S8 family.</text>
</comment>
<dbReference type="InterPro" id="IPR000209">
    <property type="entry name" value="Peptidase_S8/S53_dom"/>
</dbReference>
<evidence type="ECO:0000256" key="6">
    <source>
        <dbReference type="PIRSR" id="PIRSR615500-1"/>
    </source>
</evidence>
<gene>
    <name evidence="13" type="ORF">B0I35DRAFT_354733</name>
</gene>
<dbReference type="PROSITE" id="PS00136">
    <property type="entry name" value="SUBTILASE_ASP"/>
    <property type="match status" value="1"/>
</dbReference>
<dbReference type="Proteomes" id="UP000813444">
    <property type="component" value="Unassembled WGS sequence"/>
</dbReference>
<dbReference type="PANTHER" id="PTHR43806:SF66">
    <property type="entry name" value="SERIN ENDOPEPTIDASE"/>
    <property type="match status" value="1"/>
</dbReference>
<evidence type="ECO:0000256" key="3">
    <source>
        <dbReference type="ARBA" id="ARBA00022729"/>
    </source>
</evidence>
<feature type="signal peptide" evidence="10">
    <location>
        <begin position="1"/>
        <end position="19"/>
    </location>
</feature>
<dbReference type="SUPFAM" id="SSF52743">
    <property type="entry name" value="Subtilisin-like"/>
    <property type="match status" value="1"/>
</dbReference>
<dbReference type="Gene3D" id="3.40.50.200">
    <property type="entry name" value="Peptidase S8/S53 domain"/>
    <property type="match status" value="2"/>
</dbReference>
<evidence type="ECO:0000256" key="4">
    <source>
        <dbReference type="ARBA" id="ARBA00022801"/>
    </source>
</evidence>
<evidence type="ECO:0000256" key="1">
    <source>
        <dbReference type="ARBA" id="ARBA00011073"/>
    </source>
</evidence>
<dbReference type="InterPro" id="IPR010435">
    <property type="entry name" value="C5a/SBT2-like_Fn3"/>
</dbReference>
<dbReference type="AlphaFoldDB" id="A0A8K0SKZ3"/>
<dbReference type="CDD" id="cd07489">
    <property type="entry name" value="Peptidases_S8_5"/>
    <property type="match status" value="1"/>
</dbReference>
<dbReference type="InterPro" id="IPR034187">
    <property type="entry name" value="Peptidases_S8_5"/>
</dbReference>
<evidence type="ECO:0000256" key="5">
    <source>
        <dbReference type="ARBA" id="ARBA00022825"/>
    </source>
</evidence>
<reference evidence="13" key="1">
    <citation type="journal article" date="2021" name="Nat. Commun.">
        <title>Genetic determinants of endophytism in the Arabidopsis root mycobiome.</title>
        <authorList>
            <person name="Mesny F."/>
            <person name="Miyauchi S."/>
            <person name="Thiergart T."/>
            <person name="Pickel B."/>
            <person name="Atanasova L."/>
            <person name="Karlsson M."/>
            <person name="Huettel B."/>
            <person name="Barry K.W."/>
            <person name="Haridas S."/>
            <person name="Chen C."/>
            <person name="Bauer D."/>
            <person name="Andreopoulos W."/>
            <person name="Pangilinan J."/>
            <person name="LaButti K."/>
            <person name="Riley R."/>
            <person name="Lipzen A."/>
            <person name="Clum A."/>
            <person name="Drula E."/>
            <person name="Henrissat B."/>
            <person name="Kohler A."/>
            <person name="Grigoriev I.V."/>
            <person name="Martin F.M."/>
            <person name="Hacquard S."/>
        </authorList>
    </citation>
    <scope>NUCLEOTIDE SEQUENCE</scope>
    <source>
        <strain evidence="13">MPI-CAGE-CH-0235</strain>
    </source>
</reference>
<evidence type="ECO:0000256" key="8">
    <source>
        <dbReference type="RuleBase" id="RU003355"/>
    </source>
</evidence>
<evidence type="ECO:0000259" key="11">
    <source>
        <dbReference type="Pfam" id="PF00082"/>
    </source>
</evidence>
<dbReference type="InterPro" id="IPR036852">
    <property type="entry name" value="Peptidase_S8/S53_dom_sf"/>
</dbReference>
<dbReference type="GO" id="GO:0006508">
    <property type="term" value="P:proteolysis"/>
    <property type="evidence" value="ECO:0007669"/>
    <property type="project" value="UniProtKB-KW"/>
</dbReference>
<keyword evidence="3 10" id="KW-0732">Signal</keyword>
<feature type="active site" description="Charge relay system" evidence="6 7">
    <location>
        <position position="179"/>
    </location>
</feature>
<dbReference type="PRINTS" id="PR00723">
    <property type="entry name" value="SUBTILISIN"/>
</dbReference>
<protein>
    <submittedName>
        <fullName evidence="13">Peptidase S8/S53 domain-containing protein</fullName>
    </submittedName>
</protein>
<feature type="chain" id="PRO_5035421420" evidence="10">
    <location>
        <begin position="20"/>
        <end position="912"/>
    </location>
</feature>
<comment type="caution">
    <text evidence="13">The sequence shown here is derived from an EMBL/GenBank/DDBJ whole genome shotgun (WGS) entry which is preliminary data.</text>
</comment>
<dbReference type="GO" id="GO:0016020">
    <property type="term" value="C:membrane"/>
    <property type="evidence" value="ECO:0007669"/>
    <property type="project" value="InterPro"/>
</dbReference>
<evidence type="ECO:0000256" key="10">
    <source>
        <dbReference type="SAM" id="SignalP"/>
    </source>
</evidence>
<feature type="compositionally biased region" description="Basic and acidic residues" evidence="9">
    <location>
        <begin position="135"/>
        <end position="145"/>
    </location>
</feature>
<dbReference type="Pfam" id="PF06280">
    <property type="entry name" value="fn3_5"/>
    <property type="match status" value="1"/>
</dbReference>
<keyword evidence="5 7" id="KW-0720">Serine protease</keyword>
<dbReference type="InterPro" id="IPR023827">
    <property type="entry name" value="Peptidase_S8_Asp-AS"/>
</dbReference>
<accession>A0A8K0SKZ3</accession>
<evidence type="ECO:0000256" key="9">
    <source>
        <dbReference type="SAM" id="MobiDB-lite"/>
    </source>
</evidence>
<dbReference type="InterPro" id="IPR015500">
    <property type="entry name" value="Peptidase_S8_subtilisin-rel"/>
</dbReference>
<dbReference type="InterPro" id="IPR022398">
    <property type="entry name" value="Peptidase_S8_His-AS"/>
</dbReference>
<dbReference type="PROSITE" id="PS51892">
    <property type="entry name" value="SUBTILASE"/>
    <property type="match status" value="1"/>
</dbReference>
<feature type="domain" description="C5a peptidase/Subtilisin-like protease SBT2-like Fn3-like" evidence="12">
    <location>
        <begin position="641"/>
        <end position="752"/>
    </location>
</feature>
<keyword evidence="2 7" id="KW-0645">Protease</keyword>
<dbReference type="PROSITE" id="PS00138">
    <property type="entry name" value="SUBTILASE_SER"/>
    <property type="match status" value="1"/>
</dbReference>
<organism evidence="13 14">
    <name type="scientific">Stachybotrys elegans</name>
    <dbReference type="NCBI Taxonomy" id="80388"/>
    <lineage>
        <taxon>Eukaryota</taxon>
        <taxon>Fungi</taxon>
        <taxon>Dikarya</taxon>
        <taxon>Ascomycota</taxon>
        <taxon>Pezizomycotina</taxon>
        <taxon>Sordariomycetes</taxon>
        <taxon>Hypocreomycetidae</taxon>
        <taxon>Hypocreales</taxon>
        <taxon>Stachybotryaceae</taxon>
        <taxon>Stachybotrys</taxon>
    </lineage>
</organism>
<keyword evidence="14" id="KW-1185">Reference proteome</keyword>
<dbReference type="EMBL" id="JAGPNK010000008">
    <property type="protein sequence ID" value="KAH7317017.1"/>
    <property type="molecule type" value="Genomic_DNA"/>
</dbReference>
<feature type="active site" description="Charge relay system" evidence="6 7">
    <location>
        <position position="555"/>
    </location>
</feature>
<evidence type="ECO:0000259" key="12">
    <source>
        <dbReference type="Pfam" id="PF06280"/>
    </source>
</evidence>
<name>A0A8K0SKZ3_9HYPO</name>
<dbReference type="InterPro" id="IPR050131">
    <property type="entry name" value="Peptidase_S8_subtilisin-like"/>
</dbReference>